<feature type="compositionally biased region" description="Basic and acidic residues" evidence="1">
    <location>
        <begin position="159"/>
        <end position="169"/>
    </location>
</feature>
<evidence type="ECO:0000313" key="2">
    <source>
        <dbReference type="EMBL" id="BAE80240.1"/>
    </source>
</evidence>
<reference evidence="2" key="1">
    <citation type="submission" date="2005-03" db="EMBL/GenBank/DDBJ databases">
        <title>Hrp gene cluster from Acidovorax avenae.</title>
        <authorList>
            <person name="Che F."/>
            <person name="Takai R."/>
        </authorList>
    </citation>
    <scope>NUCLEOTIDE SEQUENCE</scope>
    <source>
        <strain evidence="2">K1</strain>
    </source>
</reference>
<name>Q2AC95_9BURK</name>
<feature type="region of interest" description="Disordered" evidence="1">
    <location>
        <begin position="224"/>
        <end position="264"/>
    </location>
</feature>
<feature type="compositionally biased region" description="Low complexity" evidence="1">
    <location>
        <begin position="122"/>
        <end position="139"/>
    </location>
</feature>
<protein>
    <submittedName>
        <fullName evidence="2">HpaH</fullName>
    </submittedName>
</protein>
<dbReference type="AlphaFoldDB" id="Q2AC95"/>
<accession>Q2AC95</accession>
<evidence type="ECO:0000256" key="1">
    <source>
        <dbReference type="SAM" id="MobiDB-lite"/>
    </source>
</evidence>
<sequence length="678" mass="71293">MPERKRCCCRWTWAPTTWPTPIARRPRCSPTCTCSSRPALCSPGALPAPCSWAAGLRPMRRQSPTACVRWARSPRASGPPALPGLLLPFPLPLPSRREAPANARSDAMTPLSSTQRSSITPAAGEQGSGSQAGASTSQTPAARGSQRLGNEGGPPVRSDSGRARADAPHPQRLPRMAMDMSPLREMVPLRDRSDLGSSHPSFRTEVTHYSDALQDELPYIEFSPSGSLARPAADGSDAARESFRTAMGERQPSPPAGNEDGAAVPAQQSWRQMATTALRHRATAARQAVQSGGEALGRTAMAPVSLARSGVSAAWNMGSQAFRIPKVAIGHLTHQGIAVGVTTAVREVAAEALIAGLRQAPAGALLGIEIGMGVVNMSLQALRQVREKRNPDEAARGFHALSPEQWASKTPEEKNQLRKEQQQHSDRVVSLQMASVMVNVGFAAYGTAHGDNSFAASSIASEAKVIAYSLMRDGIQSKFSMIKIDKPTNGVSGSHLTGAGLFYGGANLAAAYAWGALPPLGLPAGVTAANVRDVLRGVPVEGVSLQGAVGATAKMIGVKAAINTVLEASDWFSVTEQEARQAGAKQQLAPRILPDDYGRLKDHVAARVAIIDSSNSVGDLVGFLTKDMPPATSALLTNGAQGIWAGVNYKSIGSTWQADGAVRAAEDRRTVPQGAENV</sequence>
<feature type="region of interest" description="Disordered" evidence="1">
    <location>
        <begin position="96"/>
        <end position="180"/>
    </location>
</feature>
<feature type="region of interest" description="Disordered" evidence="1">
    <location>
        <begin position="388"/>
        <end position="424"/>
    </location>
</feature>
<proteinExistence type="predicted"/>
<organism evidence="2">
    <name type="scientific">Paracidovorax avenae</name>
    <dbReference type="NCBI Taxonomy" id="80867"/>
    <lineage>
        <taxon>Bacteria</taxon>
        <taxon>Pseudomonadati</taxon>
        <taxon>Pseudomonadota</taxon>
        <taxon>Betaproteobacteria</taxon>
        <taxon>Burkholderiales</taxon>
        <taxon>Comamonadaceae</taxon>
        <taxon>Paracidovorax</taxon>
    </lineage>
</organism>
<feature type="compositionally biased region" description="Polar residues" evidence="1">
    <location>
        <begin position="110"/>
        <end position="120"/>
    </location>
</feature>
<feature type="compositionally biased region" description="Basic and acidic residues" evidence="1">
    <location>
        <begin position="410"/>
        <end position="424"/>
    </location>
</feature>
<dbReference type="EMBL" id="AB207101">
    <property type="protein sequence ID" value="BAE80240.1"/>
    <property type="molecule type" value="Genomic_DNA"/>
</dbReference>